<organism evidence="2">
    <name type="scientific">viral metagenome</name>
    <dbReference type="NCBI Taxonomy" id="1070528"/>
    <lineage>
        <taxon>unclassified sequences</taxon>
        <taxon>metagenomes</taxon>
        <taxon>organismal metagenomes</taxon>
    </lineage>
</organism>
<sequence>MYDSPEQAKLASLIISIVILIIIVVLIVVVCCNWNSLNTNANVPIIKNPQKAALGAYAYNQKNNFDAIQRAGNIQNAKQYPGGASDWANFIQAGTAKTAAQNMQNNFGKVYTNCHTTGKGQVVCTQYVDTPKNQLMGYNHQRLANIQNSQARTDLYDMYGATLNNYYQQNHGNLAKNDINKELYYFTNHHPNMLPNNAMWQDNHGNLARKNINNALMEFTNNYINGGTGSNWANYVKNDQARTDVKNIYGPKLNNYYQYNNGNLAKSIAKNRINDAVNYQYQNNNF</sequence>
<keyword evidence="1" id="KW-0472">Membrane</keyword>
<evidence type="ECO:0000313" key="2">
    <source>
        <dbReference type="EMBL" id="QHT86561.1"/>
    </source>
</evidence>
<feature type="transmembrane region" description="Helical" evidence="1">
    <location>
        <begin position="12"/>
        <end position="30"/>
    </location>
</feature>
<dbReference type="AlphaFoldDB" id="A0A6C0I0M7"/>
<protein>
    <submittedName>
        <fullName evidence="2">Uncharacterized protein</fullName>
    </submittedName>
</protein>
<evidence type="ECO:0000256" key="1">
    <source>
        <dbReference type="SAM" id="Phobius"/>
    </source>
</evidence>
<accession>A0A6C0I0M7</accession>
<keyword evidence="1" id="KW-1133">Transmembrane helix</keyword>
<reference evidence="2" key="1">
    <citation type="journal article" date="2020" name="Nature">
        <title>Giant virus diversity and host interactions through global metagenomics.</title>
        <authorList>
            <person name="Schulz F."/>
            <person name="Roux S."/>
            <person name="Paez-Espino D."/>
            <person name="Jungbluth S."/>
            <person name="Walsh D.A."/>
            <person name="Denef V.J."/>
            <person name="McMahon K.D."/>
            <person name="Konstantinidis K.T."/>
            <person name="Eloe-Fadrosh E.A."/>
            <person name="Kyrpides N.C."/>
            <person name="Woyke T."/>
        </authorList>
    </citation>
    <scope>NUCLEOTIDE SEQUENCE</scope>
    <source>
        <strain evidence="2">GVMAG-M-3300023184-186</strain>
    </source>
</reference>
<name>A0A6C0I0M7_9ZZZZ</name>
<dbReference type="EMBL" id="MN740071">
    <property type="protein sequence ID" value="QHT86561.1"/>
    <property type="molecule type" value="Genomic_DNA"/>
</dbReference>
<proteinExistence type="predicted"/>
<keyword evidence="1" id="KW-0812">Transmembrane</keyword>